<keyword evidence="2" id="KW-0808">Transferase</keyword>
<evidence type="ECO:0000256" key="5">
    <source>
        <dbReference type="ARBA" id="ARBA00022777"/>
    </source>
</evidence>
<dbReference type="InterPro" id="IPR015943">
    <property type="entry name" value="WD40/YVTN_repeat-like_dom_sf"/>
</dbReference>
<keyword evidence="5 11" id="KW-0418">Kinase</keyword>
<dbReference type="PROSITE" id="PS50082">
    <property type="entry name" value="WD_REPEATS_2"/>
    <property type="match status" value="4"/>
</dbReference>
<dbReference type="InterPro" id="IPR036322">
    <property type="entry name" value="WD40_repeat_dom_sf"/>
</dbReference>
<dbReference type="PROSITE" id="PS00107">
    <property type="entry name" value="PROTEIN_KINASE_ATP"/>
    <property type="match status" value="1"/>
</dbReference>
<dbReference type="InterPro" id="IPR017441">
    <property type="entry name" value="Protein_kinase_ATP_BS"/>
</dbReference>
<dbReference type="InterPro" id="IPR001680">
    <property type="entry name" value="WD40_rpt"/>
</dbReference>
<dbReference type="PANTHER" id="PTHR43289">
    <property type="entry name" value="MITOGEN-ACTIVATED PROTEIN KINASE KINASE KINASE 20-RELATED"/>
    <property type="match status" value="1"/>
</dbReference>
<dbReference type="RefSeq" id="WP_379869593.1">
    <property type="nucleotide sequence ID" value="NZ_JBHTBH010000002.1"/>
</dbReference>
<dbReference type="InterPro" id="IPR000719">
    <property type="entry name" value="Prot_kinase_dom"/>
</dbReference>
<sequence>MKPLAPTDPTSIGGHRLVARLGSGGMGDVYLGATRSGRLVAIKVIKPGLADEDGYRRRFAREVAIAQRVSGAFSADVIEADPDAAQPWLVTSYVAGPTLRQTVRAAGPLPEDTLRVLTLGLAEAVRAIHAAGLVHRDLKPANVLMAHDGPRVIDFGIARSNEAALATQDGSIVGTPGFMSPEQAYGHEITPASDVFSLGSVLCFAATGREPFGQAPAAAMLYRITTAEPDTEGMPPWLREIVTACMAKEPAARPTPDTLLQRLGAAPVPAQGSWLPDAAARLVAEQENEARSYLALPPRPEPRPEPKRRRRWPVIAGAAAAALLVGGAATAVALSGLPGRGGDSGDTDAPPAGAGAAAQGGGTAEQPAGLRPHEFPEPSLTAADFGEPITVQDSRAEPILSLAFRPDGERLLVGGTRMLEIWDVRLGERITDASTGIEGGWVASNVSWSADDRYVAYGDSDGIVHFLERDAPDGGTTSDAHARGVQVTNGIWDLAHDPTGAWLASVGDDLVIRIWDARTGEQLGSIDLSGSRPVVPALAWHPTEPWLATAQGRTAYVMDATVGGDVIAEIEHGGDTVNDVAVSPDGAVLATAGNDHVVNLWDIESGVQVGRLQGHSGPVHEIAFSPDGSLLVTSGGEVVDRSAIVWDLSRQEPLAELDAPGGLNASALAFSHEGALLVVGDREGGIYLWELAR</sequence>
<dbReference type="CDD" id="cd00200">
    <property type="entry name" value="WD40"/>
    <property type="match status" value="1"/>
</dbReference>
<protein>
    <submittedName>
        <fullName evidence="11">WD40 repeat domain-containing serine/threonine protein kinase</fullName>
    </submittedName>
</protein>
<dbReference type="Proteomes" id="UP001596540">
    <property type="component" value="Unassembled WGS sequence"/>
</dbReference>
<dbReference type="EMBL" id="JBHTBH010000002">
    <property type="protein sequence ID" value="MFC7327352.1"/>
    <property type="molecule type" value="Genomic_DNA"/>
</dbReference>
<dbReference type="SMART" id="SM00320">
    <property type="entry name" value="WD40"/>
    <property type="match status" value="7"/>
</dbReference>
<accession>A0ABW2KBK9</accession>
<keyword evidence="4 8" id="KW-0547">Nucleotide-binding</keyword>
<evidence type="ECO:0000256" key="9">
    <source>
        <dbReference type="SAM" id="MobiDB-lite"/>
    </source>
</evidence>
<dbReference type="InterPro" id="IPR019775">
    <property type="entry name" value="WD40_repeat_CS"/>
</dbReference>
<keyword evidence="12" id="KW-1185">Reference proteome</keyword>
<keyword evidence="3" id="KW-0677">Repeat</keyword>
<evidence type="ECO:0000256" key="1">
    <source>
        <dbReference type="ARBA" id="ARBA00022574"/>
    </source>
</evidence>
<gene>
    <name evidence="11" type="ORF">ACFQRF_06315</name>
</gene>
<dbReference type="Pfam" id="PF00069">
    <property type="entry name" value="Pkinase"/>
    <property type="match status" value="1"/>
</dbReference>
<evidence type="ECO:0000256" key="2">
    <source>
        <dbReference type="ARBA" id="ARBA00022679"/>
    </source>
</evidence>
<name>A0ABW2KBK9_9ACTN</name>
<dbReference type="Pfam" id="PF00400">
    <property type="entry name" value="WD40"/>
    <property type="match status" value="3"/>
</dbReference>
<evidence type="ECO:0000313" key="11">
    <source>
        <dbReference type="EMBL" id="MFC7327352.1"/>
    </source>
</evidence>
<organism evidence="11 12">
    <name type="scientific">Marinactinospora rubrisoli</name>
    <dbReference type="NCBI Taxonomy" id="2715399"/>
    <lineage>
        <taxon>Bacteria</taxon>
        <taxon>Bacillati</taxon>
        <taxon>Actinomycetota</taxon>
        <taxon>Actinomycetes</taxon>
        <taxon>Streptosporangiales</taxon>
        <taxon>Nocardiopsidaceae</taxon>
        <taxon>Marinactinospora</taxon>
    </lineage>
</organism>
<dbReference type="Gene3D" id="2.130.10.10">
    <property type="entry name" value="YVTN repeat-like/Quinoprotein amine dehydrogenase"/>
    <property type="match status" value="2"/>
</dbReference>
<reference evidence="12" key="1">
    <citation type="journal article" date="2019" name="Int. J. Syst. Evol. Microbiol.">
        <title>The Global Catalogue of Microorganisms (GCM) 10K type strain sequencing project: providing services to taxonomists for standard genome sequencing and annotation.</title>
        <authorList>
            <consortium name="The Broad Institute Genomics Platform"/>
            <consortium name="The Broad Institute Genome Sequencing Center for Infectious Disease"/>
            <person name="Wu L."/>
            <person name="Ma J."/>
        </authorList>
    </citation>
    <scope>NUCLEOTIDE SEQUENCE [LARGE SCALE GENOMIC DNA]</scope>
    <source>
        <strain evidence="12">CGMCC 4.7382</strain>
    </source>
</reference>
<dbReference type="PROSITE" id="PS00108">
    <property type="entry name" value="PROTEIN_KINASE_ST"/>
    <property type="match status" value="1"/>
</dbReference>
<evidence type="ECO:0000256" key="6">
    <source>
        <dbReference type="ARBA" id="ARBA00022840"/>
    </source>
</evidence>
<dbReference type="PROSITE" id="PS00678">
    <property type="entry name" value="WD_REPEATS_1"/>
    <property type="match status" value="2"/>
</dbReference>
<dbReference type="SUPFAM" id="SSF56112">
    <property type="entry name" value="Protein kinase-like (PK-like)"/>
    <property type="match status" value="1"/>
</dbReference>
<dbReference type="Gene3D" id="3.30.200.20">
    <property type="entry name" value="Phosphorylase Kinase, domain 1"/>
    <property type="match status" value="1"/>
</dbReference>
<evidence type="ECO:0000256" key="7">
    <source>
        <dbReference type="PROSITE-ProRule" id="PRU00221"/>
    </source>
</evidence>
<dbReference type="PROSITE" id="PS50011">
    <property type="entry name" value="PROTEIN_KINASE_DOM"/>
    <property type="match status" value="1"/>
</dbReference>
<evidence type="ECO:0000313" key="12">
    <source>
        <dbReference type="Proteomes" id="UP001596540"/>
    </source>
</evidence>
<keyword evidence="1 7" id="KW-0853">WD repeat</keyword>
<feature type="region of interest" description="Disordered" evidence="9">
    <location>
        <begin position="339"/>
        <end position="381"/>
    </location>
</feature>
<dbReference type="PANTHER" id="PTHR43289:SF34">
    <property type="entry name" value="SERINE_THREONINE-PROTEIN KINASE YBDM-RELATED"/>
    <property type="match status" value="1"/>
</dbReference>
<dbReference type="CDD" id="cd14014">
    <property type="entry name" value="STKc_PknB_like"/>
    <property type="match status" value="1"/>
</dbReference>
<dbReference type="Gene3D" id="1.10.510.10">
    <property type="entry name" value="Transferase(Phosphotransferase) domain 1"/>
    <property type="match status" value="1"/>
</dbReference>
<keyword evidence="6 8" id="KW-0067">ATP-binding</keyword>
<proteinExistence type="predicted"/>
<keyword evidence="11" id="KW-0723">Serine/threonine-protein kinase</keyword>
<evidence type="ECO:0000256" key="8">
    <source>
        <dbReference type="PROSITE-ProRule" id="PRU10141"/>
    </source>
</evidence>
<feature type="binding site" evidence="8">
    <location>
        <position position="43"/>
    </location>
    <ligand>
        <name>ATP</name>
        <dbReference type="ChEBI" id="CHEBI:30616"/>
    </ligand>
</feature>
<feature type="repeat" description="WD" evidence="7">
    <location>
        <begin position="570"/>
        <end position="611"/>
    </location>
</feature>
<evidence type="ECO:0000256" key="4">
    <source>
        <dbReference type="ARBA" id="ARBA00022741"/>
    </source>
</evidence>
<dbReference type="InterPro" id="IPR011009">
    <property type="entry name" value="Kinase-like_dom_sf"/>
</dbReference>
<feature type="repeat" description="WD" evidence="7">
    <location>
        <begin position="667"/>
        <end position="693"/>
    </location>
</feature>
<evidence type="ECO:0000256" key="3">
    <source>
        <dbReference type="ARBA" id="ARBA00022737"/>
    </source>
</evidence>
<dbReference type="InterPro" id="IPR008271">
    <property type="entry name" value="Ser/Thr_kinase_AS"/>
</dbReference>
<feature type="domain" description="Protein kinase" evidence="10">
    <location>
        <begin position="15"/>
        <end position="275"/>
    </location>
</feature>
<feature type="repeat" description="WD" evidence="7">
    <location>
        <begin position="612"/>
        <end position="637"/>
    </location>
</feature>
<dbReference type="SMART" id="SM00220">
    <property type="entry name" value="S_TKc"/>
    <property type="match status" value="1"/>
</dbReference>
<dbReference type="GO" id="GO:0004674">
    <property type="term" value="F:protein serine/threonine kinase activity"/>
    <property type="evidence" value="ECO:0007669"/>
    <property type="project" value="UniProtKB-KW"/>
</dbReference>
<dbReference type="SUPFAM" id="SSF50978">
    <property type="entry name" value="WD40 repeat-like"/>
    <property type="match status" value="1"/>
</dbReference>
<evidence type="ECO:0000259" key="10">
    <source>
        <dbReference type="PROSITE" id="PS50011"/>
    </source>
</evidence>
<feature type="repeat" description="WD" evidence="7">
    <location>
        <begin position="491"/>
        <end position="525"/>
    </location>
</feature>
<dbReference type="PROSITE" id="PS50294">
    <property type="entry name" value="WD_REPEATS_REGION"/>
    <property type="match status" value="1"/>
</dbReference>
<feature type="compositionally biased region" description="Low complexity" evidence="9">
    <location>
        <begin position="347"/>
        <end position="357"/>
    </location>
</feature>
<comment type="caution">
    <text evidence="11">The sequence shown here is derived from an EMBL/GenBank/DDBJ whole genome shotgun (WGS) entry which is preliminary data.</text>
</comment>